<dbReference type="InParanoid" id="B7GAC2"/>
<keyword evidence="2" id="KW-0732">Signal</keyword>
<dbReference type="OrthoDB" id="191722at2759"/>
<reference evidence="3 4" key="1">
    <citation type="journal article" date="2008" name="Nature">
        <title>The Phaeodactylum genome reveals the evolutionary history of diatom genomes.</title>
        <authorList>
            <person name="Bowler C."/>
            <person name="Allen A.E."/>
            <person name="Badger J.H."/>
            <person name="Grimwood J."/>
            <person name="Jabbari K."/>
            <person name="Kuo A."/>
            <person name="Maheswari U."/>
            <person name="Martens C."/>
            <person name="Maumus F."/>
            <person name="Otillar R.P."/>
            <person name="Rayko E."/>
            <person name="Salamov A."/>
            <person name="Vandepoele K."/>
            <person name="Beszteri B."/>
            <person name="Gruber A."/>
            <person name="Heijde M."/>
            <person name="Katinka M."/>
            <person name="Mock T."/>
            <person name="Valentin K."/>
            <person name="Verret F."/>
            <person name="Berges J.A."/>
            <person name="Brownlee C."/>
            <person name="Cadoret J.P."/>
            <person name="Chiovitti A."/>
            <person name="Choi C.J."/>
            <person name="Coesel S."/>
            <person name="De Martino A."/>
            <person name="Detter J.C."/>
            <person name="Durkin C."/>
            <person name="Falciatore A."/>
            <person name="Fournet J."/>
            <person name="Haruta M."/>
            <person name="Huysman M.J."/>
            <person name="Jenkins B.D."/>
            <person name="Jiroutova K."/>
            <person name="Jorgensen R.E."/>
            <person name="Joubert Y."/>
            <person name="Kaplan A."/>
            <person name="Kroger N."/>
            <person name="Kroth P.G."/>
            <person name="La Roche J."/>
            <person name="Lindquist E."/>
            <person name="Lommer M."/>
            <person name="Martin-Jezequel V."/>
            <person name="Lopez P.J."/>
            <person name="Lucas S."/>
            <person name="Mangogna M."/>
            <person name="McGinnis K."/>
            <person name="Medlin L.K."/>
            <person name="Montsant A."/>
            <person name="Oudot-Le Secq M.P."/>
            <person name="Napoli C."/>
            <person name="Obornik M."/>
            <person name="Parker M.S."/>
            <person name="Petit J.L."/>
            <person name="Porcel B.M."/>
            <person name="Poulsen N."/>
            <person name="Robison M."/>
            <person name="Rychlewski L."/>
            <person name="Rynearson T.A."/>
            <person name="Schmutz J."/>
            <person name="Shapiro H."/>
            <person name="Siaut M."/>
            <person name="Stanley M."/>
            <person name="Sussman M.R."/>
            <person name="Taylor A.R."/>
            <person name="Vardi A."/>
            <person name="von Dassow P."/>
            <person name="Vyverman W."/>
            <person name="Willis A."/>
            <person name="Wyrwicz L.S."/>
            <person name="Rokhsar D.S."/>
            <person name="Weissenbach J."/>
            <person name="Armbrust E.V."/>
            <person name="Green B.R."/>
            <person name="Van de Peer Y."/>
            <person name="Grigoriev I.V."/>
        </authorList>
    </citation>
    <scope>NUCLEOTIDE SEQUENCE [LARGE SCALE GENOMIC DNA]</scope>
    <source>
        <strain evidence="3 4">CCAP 1055/1</strain>
    </source>
</reference>
<dbReference type="Proteomes" id="UP000000759">
    <property type="component" value="Chromosome 22"/>
</dbReference>
<evidence type="ECO:0000313" key="3">
    <source>
        <dbReference type="EMBL" id="EEC44228.1"/>
    </source>
</evidence>
<reference evidence="4" key="2">
    <citation type="submission" date="2008-08" db="EMBL/GenBank/DDBJ databases">
        <authorList>
            <consortium name="Diatom Consortium"/>
            <person name="Grigoriev I."/>
            <person name="Grimwood J."/>
            <person name="Kuo A."/>
            <person name="Otillar R.P."/>
            <person name="Salamov A."/>
            <person name="Detter J.C."/>
            <person name="Lindquist E."/>
            <person name="Shapiro H."/>
            <person name="Lucas S."/>
            <person name="Glavina del Rio T."/>
            <person name="Pitluck S."/>
            <person name="Rokhsar D."/>
            <person name="Bowler C."/>
        </authorList>
    </citation>
    <scope>GENOME REANNOTATION</scope>
    <source>
        <strain evidence="4">CCAP 1055/1</strain>
    </source>
</reference>
<sequence>MKWTNVHIWLGVGTLLAGRESSTVHAESHEHRSRKLAVAVASRVLQKSVNDFVTNSIARPQQLNLPPQMQQQSPLHLHRTLEDGSNVECDAAFMECILNDKCVECFLKMQTEGIDWAFVTKETPCDSVLETLYDKTFCLNQRGDEAAEGIFCSTFAACVDTTQEVPEEDDKTIDCSKLTKCDWPGIHLSFLGDGVCHENLEGCYNTAVCNYDGGDCCDDTCSTDSDYKKCGQDGFSCKDPSSAKCDSSLTTGCPISDDDDGAFPLPPQCSDSQAIYRLVMYDSFGDGWDETVLTIRDADTRRSVYTGSLQEGSQGTQLICLSRYAQCYHVDVNGGTWGNEVSWEVKPYTDGTPALAGGSSPMSCDFSVSGGKCEKTCTGRPNIRPADDPEYKEFKEMYTCINEKCPIQVGACQKDEACSNCFVEEAPDYCFGIDTFNAVVDCTLCKCSGVKDSDFCDKKASPGIIIPDADAKPGGDSVKKPCTPAETLKGGQSVIKFSQCTDLDQVGMMVTDFDQSNFGDLDVFEMCAHSFNKDVNHGGRTAQGCMQILANTMNTAARDSNSSEDQRTTAIAALAKFLYTDAKSFCDCAKDASDNCPLCPSFANFKTLLYESLDACQSLDEIDCDAWDEFQKPCKQNLQSTFGTIDFTKEEQCDFVHDNSCGGAGPFPAFRRLDCGDELESTVWNFYLDFAKGCLSDAPPTPVSPTPSPVTPRTAVPVAPAPTPVNPSPYDPSPAQPSDNKKPYVPPEERDKKKSKDAKPDDTSSKKKSHWFRNLFILCLLCGGGYYYYKRRSEFSFVRYRRARNFGGDEDGVYSGLTMESSTSFEPPSLPPTPAAMGNYT</sequence>
<name>B7GAC2_PHATC</name>
<accession>B7GAC2</accession>
<feature type="compositionally biased region" description="Basic and acidic residues" evidence="1">
    <location>
        <begin position="739"/>
        <end position="765"/>
    </location>
</feature>
<feature type="region of interest" description="Disordered" evidence="1">
    <location>
        <begin position="699"/>
        <end position="766"/>
    </location>
</feature>
<feature type="region of interest" description="Disordered" evidence="1">
    <location>
        <begin position="819"/>
        <end position="841"/>
    </location>
</feature>
<feature type="compositionally biased region" description="Pro residues" evidence="1">
    <location>
        <begin position="719"/>
        <end position="735"/>
    </location>
</feature>
<protein>
    <recommendedName>
        <fullName evidence="5">LNR domain-containing protein</fullName>
    </recommendedName>
</protein>
<dbReference type="GeneID" id="7195877"/>
<evidence type="ECO:0000256" key="1">
    <source>
        <dbReference type="SAM" id="MobiDB-lite"/>
    </source>
</evidence>
<evidence type="ECO:0000313" key="4">
    <source>
        <dbReference type="Proteomes" id="UP000000759"/>
    </source>
</evidence>
<dbReference type="KEGG" id="pti:PHATRDRAFT_49357"/>
<feature type="chain" id="PRO_5002853064" description="LNR domain-containing protein" evidence="2">
    <location>
        <begin position="22"/>
        <end position="841"/>
    </location>
</feature>
<evidence type="ECO:0000256" key="2">
    <source>
        <dbReference type="SAM" id="SignalP"/>
    </source>
</evidence>
<gene>
    <name evidence="3" type="ORF">PHATRDRAFT_49357</name>
</gene>
<organism evidence="3 4">
    <name type="scientific">Phaeodactylum tricornutum (strain CCAP 1055/1)</name>
    <dbReference type="NCBI Taxonomy" id="556484"/>
    <lineage>
        <taxon>Eukaryota</taxon>
        <taxon>Sar</taxon>
        <taxon>Stramenopiles</taxon>
        <taxon>Ochrophyta</taxon>
        <taxon>Bacillariophyta</taxon>
        <taxon>Bacillariophyceae</taxon>
        <taxon>Bacillariophycidae</taxon>
        <taxon>Naviculales</taxon>
        <taxon>Phaeodactylaceae</taxon>
        <taxon>Phaeodactylum</taxon>
    </lineage>
</organism>
<proteinExistence type="predicted"/>
<dbReference type="eggNOG" id="ENOG502S7PP">
    <property type="taxonomic scope" value="Eukaryota"/>
</dbReference>
<dbReference type="RefSeq" id="XP_002184050.1">
    <property type="nucleotide sequence ID" value="XM_002184014.1"/>
</dbReference>
<dbReference type="HOGENOM" id="CLU_314130_0_0_1"/>
<dbReference type="EMBL" id="CM000624">
    <property type="protein sequence ID" value="EEC44228.1"/>
    <property type="molecule type" value="Genomic_DNA"/>
</dbReference>
<feature type="compositionally biased region" description="Pro residues" evidence="1">
    <location>
        <begin position="699"/>
        <end position="710"/>
    </location>
</feature>
<evidence type="ECO:0008006" key="5">
    <source>
        <dbReference type="Google" id="ProtNLM"/>
    </source>
</evidence>
<dbReference type="AlphaFoldDB" id="B7GAC2"/>
<feature type="signal peptide" evidence="2">
    <location>
        <begin position="1"/>
        <end position="21"/>
    </location>
</feature>
<keyword evidence="4" id="KW-1185">Reference proteome</keyword>
<dbReference type="PaxDb" id="2850-Phatr49357"/>